<organism evidence="1 2">
    <name type="scientific">Alkaliphilus oremlandii (strain OhILAs)</name>
    <name type="common">Clostridium oremlandii (strain OhILAs)</name>
    <dbReference type="NCBI Taxonomy" id="350688"/>
    <lineage>
        <taxon>Bacteria</taxon>
        <taxon>Bacillati</taxon>
        <taxon>Bacillota</taxon>
        <taxon>Clostridia</taxon>
        <taxon>Peptostreptococcales</taxon>
        <taxon>Natronincolaceae</taxon>
        <taxon>Alkaliphilus</taxon>
    </lineage>
</organism>
<dbReference type="Proteomes" id="UP000000269">
    <property type="component" value="Chromosome"/>
</dbReference>
<dbReference type="STRING" id="350688.Clos_0561"/>
<dbReference type="EMBL" id="CP000853">
    <property type="protein sequence ID" value="ABW18123.1"/>
    <property type="molecule type" value="Genomic_DNA"/>
</dbReference>
<evidence type="ECO:0008006" key="3">
    <source>
        <dbReference type="Google" id="ProtNLM"/>
    </source>
</evidence>
<dbReference type="PROSITE" id="PS51257">
    <property type="entry name" value="PROKAR_LIPOPROTEIN"/>
    <property type="match status" value="1"/>
</dbReference>
<sequence>MDCTYKVKLMKRRDSMKKYALIILGLWMLISLIGCSTKILEEEYKGFETEIQPTMQDEAPGTEKNLEKSLVLQVEEYIKENKVSYSWKDVQYDMANKLNEKFVVAGEAELSDYYNYGFRGKEKDYFAVRITPYDGDYTNAWYLYLHRESFEKLYHSLKEGNRTVIATCEIPRYIYKEGQGNMAFVNQAQW</sequence>
<proteinExistence type="predicted"/>
<evidence type="ECO:0000313" key="2">
    <source>
        <dbReference type="Proteomes" id="UP000000269"/>
    </source>
</evidence>
<gene>
    <name evidence="1" type="ordered locus">Clos_0561</name>
</gene>
<name>A8MLV6_ALKOO</name>
<dbReference type="KEGG" id="aoe:Clos_0561"/>
<accession>A8MLV6</accession>
<evidence type="ECO:0000313" key="1">
    <source>
        <dbReference type="EMBL" id="ABW18123.1"/>
    </source>
</evidence>
<dbReference type="AlphaFoldDB" id="A8MLV6"/>
<protein>
    <recommendedName>
        <fullName evidence="3">Lipoprotein</fullName>
    </recommendedName>
</protein>
<dbReference type="HOGENOM" id="CLU_1425288_0_0_9"/>
<keyword evidence="2" id="KW-1185">Reference proteome</keyword>
<reference evidence="2" key="1">
    <citation type="submission" date="2007-10" db="EMBL/GenBank/DDBJ databases">
        <title>Complete genome of Alkaliphilus oremlandii OhILAs.</title>
        <authorList>
            <person name="Copeland A."/>
            <person name="Lucas S."/>
            <person name="Lapidus A."/>
            <person name="Barry K."/>
            <person name="Detter J.C."/>
            <person name="Glavina del Rio T."/>
            <person name="Hammon N."/>
            <person name="Israni S."/>
            <person name="Dalin E."/>
            <person name="Tice H."/>
            <person name="Pitluck S."/>
            <person name="Chain P."/>
            <person name="Malfatti S."/>
            <person name="Shin M."/>
            <person name="Vergez L."/>
            <person name="Schmutz J."/>
            <person name="Larimer F."/>
            <person name="Land M."/>
            <person name="Hauser L."/>
            <person name="Kyrpides N."/>
            <person name="Mikhailova N."/>
            <person name="Stolz J.F."/>
            <person name="Dawson A."/>
            <person name="Fisher E."/>
            <person name="Crable B."/>
            <person name="Perera E."/>
            <person name="Lisak J."/>
            <person name="Ranganathan M."/>
            <person name="Basu P."/>
            <person name="Richardson P."/>
        </authorList>
    </citation>
    <scope>NUCLEOTIDE SEQUENCE [LARGE SCALE GENOMIC DNA]</scope>
    <source>
        <strain evidence="2">OhILAs</strain>
    </source>
</reference>